<dbReference type="SUPFAM" id="SSF55781">
    <property type="entry name" value="GAF domain-like"/>
    <property type="match status" value="1"/>
</dbReference>
<dbReference type="PANTHER" id="PTHR45138">
    <property type="entry name" value="REGULATORY COMPONENTS OF SENSORY TRANSDUCTION SYSTEM"/>
    <property type="match status" value="1"/>
</dbReference>
<comment type="caution">
    <text evidence="3">The sequence shown here is derived from an EMBL/GenBank/DDBJ whole genome shotgun (WGS) entry which is preliminary data.</text>
</comment>
<dbReference type="SMART" id="SM00065">
    <property type="entry name" value="GAF"/>
    <property type="match status" value="1"/>
</dbReference>
<protein>
    <recommendedName>
        <fullName evidence="1">diguanylate cyclase</fullName>
        <ecNumber evidence="1">2.7.7.65</ecNumber>
    </recommendedName>
</protein>
<gene>
    <name evidence="3" type="ORF">F9K24_16285</name>
</gene>
<dbReference type="GO" id="GO:0043709">
    <property type="term" value="P:cell adhesion involved in single-species biofilm formation"/>
    <property type="evidence" value="ECO:0007669"/>
    <property type="project" value="TreeGrafter"/>
</dbReference>
<name>A0A833GZD9_9LEPT</name>
<dbReference type="InterPro" id="IPR003018">
    <property type="entry name" value="GAF"/>
</dbReference>
<dbReference type="SMART" id="SM00267">
    <property type="entry name" value="GGDEF"/>
    <property type="match status" value="1"/>
</dbReference>
<accession>A0A833GZD9</accession>
<dbReference type="NCBIfam" id="TIGR00254">
    <property type="entry name" value="GGDEF"/>
    <property type="match status" value="1"/>
</dbReference>
<dbReference type="EMBL" id="WBUI01000019">
    <property type="protein sequence ID" value="KAB2930600.1"/>
    <property type="molecule type" value="Genomic_DNA"/>
</dbReference>
<dbReference type="GO" id="GO:0052621">
    <property type="term" value="F:diguanylate cyclase activity"/>
    <property type="evidence" value="ECO:0007669"/>
    <property type="project" value="UniProtKB-EC"/>
</dbReference>
<dbReference type="CDD" id="cd01949">
    <property type="entry name" value="GGDEF"/>
    <property type="match status" value="1"/>
</dbReference>
<evidence type="ECO:0000313" key="4">
    <source>
        <dbReference type="Proteomes" id="UP000460298"/>
    </source>
</evidence>
<sequence length="344" mass="38708">MDDSQTDGADHSLLHLYASIGKLITSSLDFRQIVEGVMKEIQTFFNPTHWSLMRVDANSDELFFVVAEGIDLKRIENIRLKTGEGIAGYVAQTGEPVFVPDARSDDRFSRKVDEQTGFETRSVMAVPLRFRERVYGVIELINRYDGGGYTHQDFIVIQTIADFAAIAFANAMLYEETRDLAHRDPLTGVFNRRRLEALRAEWTGRRSEDRGCALAVIDLDNFKAINDGAGHQAGDRALCYIAHYLQLLIRGTDRIFRIGGDEFLVLIQNSSPDKLPEILGRLEASLNRLQERCGDHDPAFAFSYGLSTGRLDDLDSVMHQADLDMYSRKKNGGVHPRLQESADS</sequence>
<dbReference type="Pfam" id="PF00990">
    <property type="entry name" value="GGDEF"/>
    <property type="match status" value="1"/>
</dbReference>
<feature type="domain" description="GGDEF" evidence="2">
    <location>
        <begin position="210"/>
        <end position="341"/>
    </location>
</feature>
<dbReference type="InterPro" id="IPR029787">
    <property type="entry name" value="Nucleotide_cyclase"/>
</dbReference>
<dbReference type="Gene3D" id="3.30.450.40">
    <property type="match status" value="1"/>
</dbReference>
<dbReference type="InterPro" id="IPR050469">
    <property type="entry name" value="Diguanylate_Cyclase"/>
</dbReference>
<dbReference type="Proteomes" id="UP000460298">
    <property type="component" value="Unassembled WGS sequence"/>
</dbReference>
<dbReference type="InterPro" id="IPR043128">
    <property type="entry name" value="Rev_trsase/Diguanyl_cyclase"/>
</dbReference>
<dbReference type="InterPro" id="IPR029016">
    <property type="entry name" value="GAF-like_dom_sf"/>
</dbReference>
<dbReference type="SUPFAM" id="SSF55073">
    <property type="entry name" value="Nucleotide cyclase"/>
    <property type="match status" value="1"/>
</dbReference>
<reference evidence="3 4" key="1">
    <citation type="submission" date="2019-10" db="EMBL/GenBank/DDBJ databases">
        <title>Extracellular Electron Transfer in a Candidatus Methanoperedens spp. Enrichment Culture.</title>
        <authorList>
            <person name="Berger S."/>
            <person name="Rangel Shaw D."/>
            <person name="Berben T."/>
            <person name="In 'T Zandt M."/>
            <person name="Frank J."/>
            <person name="Reimann J."/>
            <person name="Jetten M.S.M."/>
            <person name="Welte C.U."/>
        </authorList>
    </citation>
    <scope>NUCLEOTIDE SEQUENCE [LARGE SCALE GENOMIC DNA]</scope>
    <source>
        <strain evidence="3">SB12</strain>
    </source>
</reference>
<dbReference type="AlphaFoldDB" id="A0A833GZD9"/>
<dbReference type="PROSITE" id="PS50887">
    <property type="entry name" value="GGDEF"/>
    <property type="match status" value="1"/>
</dbReference>
<dbReference type="GO" id="GO:1902201">
    <property type="term" value="P:negative regulation of bacterial-type flagellum-dependent cell motility"/>
    <property type="evidence" value="ECO:0007669"/>
    <property type="project" value="TreeGrafter"/>
</dbReference>
<dbReference type="PANTHER" id="PTHR45138:SF6">
    <property type="entry name" value="DIGUANYLATE CYCLASE DGCN"/>
    <property type="match status" value="1"/>
</dbReference>
<dbReference type="EC" id="2.7.7.65" evidence="1"/>
<dbReference type="InterPro" id="IPR000160">
    <property type="entry name" value="GGDEF_dom"/>
</dbReference>
<evidence type="ECO:0000313" key="3">
    <source>
        <dbReference type="EMBL" id="KAB2930600.1"/>
    </source>
</evidence>
<evidence type="ECO:0000259" key="2">
    <source>
        <dbReference type="PROSITE" id="PS50887"/>
    </source>
</evidence>
<dbReference type="GO" id="GO:0005886">
    <property type="term" value="C:plasma membrane"/>
    <property type="evidence" value="ECO:0007669"/>
    <property type="project" value="TreeGrafter"/>
</dbReference>
<organism evidence="3 4">
    <name type="scientific">Leptonema illini</name>
    <dbReference type="NCBI Taxonomy" id="183"/>
    <lineage>
        <taxon>Bacteria</taxon>
        <taxon>Pseudomonadati</taxon>
        <taxon>Spirochaetota</taxon>
        <taxon>Spirochaetia</taxon>
        <taxon>Leptospirales</taxon>
        <taxon>Leptospiraceae</taxon>
        <taxon>Leptonema</taxon>
    </lineage>
</organism>
<evidence type="ECO:0000256" key="1">
    <source>
        <dbReference type="ARBA" id="ARBA00012528"/>
    </source>
</evidence>
<dbReference type="Gene3D" id="3.30.70.270">
    <property type="match status" value="1"/>
</dbReference>
<proteinExistence type="predicted"/>
<dbReference type="Pfam" id="PF01590">
    <property type="entry name" value="GAF"/>
    <property type="match status" value="1"/>
</dbReference>